<feature type="chain" id="PRO_5029512585" evidence="1">
    <location>
        <begin position="29"/>
        <end position="391"/>
    </location>
</feature>
<keyword evidence="1" id="KW-0732">Signal</keyword>
<dbReference type="EMBL" id="WOFH01000019">
    <property type="protein sequence ID" value="MUN42170.1"/>
    <property type="molecule type" value="Genomic_DNA"/>
</dbReference>
<proteinExistence type="predicted"/>
<dbReference type="InterPro" id="IPR012338">
    <property type="entry name" value="Beta-lactam/transpept-like"/>
</dbReference>
<evidence type="ECO:0000313" key="4">
    <source>
        <dbReference type="Proteomes" id="UP000432015"/>
    </source>
</evidence>
<dbReference type="Gene3D" id="3.40.710.10">
    <property type="entry name" value="DD-peptidase/beta-lactamase superfamily"/>
    <property type="match status" value="1"/>
</dbReference>
<accession>A0A7K1LCL4</accession>
<evidence type="ECO:0000256" key="1">
    <source>
        <dbReference type="SAM" id="SignalP"/>
    </source>
</evidence>
<dbReference type="SUPFAM" id="SSF56601">
    <property type="entry name" value="beta-lactamase/transpeptidase-like"/>
    <property type="match status" value="1"/>
</dbReference>
<evidence type="ECO:0000259" key="2">
    <source>
        <dbReference type="Pfam" id="PF00144"/>
    </source>
</evidence>
<name>A0A7K1LCL4_9ACTN</name>
<keyword evidence="4" id="KW-1185">Reference proteome</keyword>
<dbReference type="GO" id="GO:0016787">
    <property type="term" value="F:hydrolase activity"/>
    <property type="evidence" value="ECO:0007669"/>
    <property type="project" value="UniProtKB-KW"/>
</dbReference>
<dbReference type="InterPro" id="IPR001466">
    <property type="entry name" value="Beta-lactam-related"/>
</dbReference>
<dbReference type="PANTHER" id="PTHR46825">
    <property type="entry name" value="D-ALANYL-D-ALANINE-CARBOXYPEPTIDASE/ENDOPEPTIDASE AMPH"/>
    <property type="match status" value="1"/>
</dbReference>
<dbReference type="Proteomes" id="UP000432015">
    <property type="component" value="Unassembled WGS sequence"/>
</dbReference>
<dbReference type="InterPro" id="IPR050491">
    <property type="entry name" value="AmpC-like"/>
</dbReference>
<feature type="signal peptide" evidence="1">
    <location>
        <begin position="1"/>
        <end position="28"/>
    </location>
</feature>
<reference evidence="3 4" key="1">
    <citation type="submission" date="2019-11" db="EMBL/GenBank/DDBJ databases">
        <authorList>
            <person name="Cao P."/>
        </authorList>
    </citation>
    <scope>NUCLEOTIDE SEQUENCE [LARGE SCALE GENOMIC DNA]</scope>
    <source>
        <strain evidence="3 4">NEAU-AAG5</strain>
    </source>
</reference>
<dbReference type="RefSeq" id="WP_156221653.1">
    <property type="nucleotide sequence ID" value="NZ_WOFH01000019.1"/>
</dbReference>
<sequence>MSTLSRARRGVAAGVGAVALLAGTGVAAASPGGTTLQRDVDAVRAAGVTGVLAETSAPGGTEEARAGVMDVRTGRPIPRGASFRGGSNTKTYVATVVLQLVGEGRMSLEDTVDRWLPGLVRGNGNDGRKITVRNLLQHTSGLYNYTHDLPFETREDLDAHRFDHYTSERLVGLALRHRPEFEPGETGPDGNPRWSYCNTGYVLAGMIVERVTGHRWDEEVMRRIVRPLGLTHTAFAHGVEFPGRHPRGYQQFEDGGPLLDATAMDYSWASSAGNLVTTAADHNRFLRALFGGRLLRPAEFAEMRRTVPDDLDGSLAGSRYGLGLMWFPLGCSKAGYWGHGGDTPGYMTRGGVTPDGRRAVTVNVSTQLDGDAGDREDLAAGVVVRDALCAR</sequence>
<organism evidence="3 4">
    <name type="scientific">Actinomadura litoris</name>
    <dbReference type="NCBI Taxonomy" id="2678616"/>
    <lineage>
        <taxon>Bacteria</taxon>
        <taxon>Bacillati</taxon>
        <taxon>Actinomycetota</taxon>
        <taxon>Actinomycetes</taxon>
        <taxon>Streptosporangiales</taxon>
        <taxon>Thermomonosporaceae</taxon>
        <taxon>Actinomadura</taxon>
    </lineage>
</organism>
<feature type="domain" description="Beta-lactamase-related" evidence="2">
    <location>
        <begin position="46"/>
        <end position="378"/>
    </location>
</feature>
<evidence type="ECO:0000313" key="3">
    <source>
        <dbReference type="EMBL" id="MUN42170.1"/>
    </source>
</evidence>
<gene>
    <name evidence="3" type="ORF">GNZ18_37140</name>
</gene>
<dbReference type="AlphaFoldDB" id="A0A7K1LCL4"/>
<keyword evidence="3" id="KW-0378">Hydrolase</keyword>
<dbReference type="Pfam" id="PF00144">
    <property type="entry name" value="Beta-lactamase"/>
    <property type="match status" value="1"/>
</dbReference>
<protein>
    <submittedName>
        <fullName evidence="3">Serine hydrolase</fullName>
    </submittedName>
</protein>
<dbReference type="PANTHER" id="PTHR46825:SF7">
    <property type="entry name" value="D-ALANYL-D-ALANINE CARBOXYPEPTIDASE"/>
    <property type="match status" value="1"/>
</dbReference>
<comment type="caution">
    <text evidence="3">The sequence shown here is derived from an EMBL/GenBank/DDBJ whole genome shotgun (WGS) entry which is preliminary data.</text>
</comment>